<dbReference type="Proteomes" id="UP000764110">
    <property type="component" value="Unassembled WGS sequence"/>
</dbReference>
<comment type="similarity">
    <text evidence="1">Belongs to the short-chain dehydrogenases/reductases (SDR) family.</text>
</comment>
<proteinExistence type="inferred from homology"/>
<dbReference type="CDD" id="cd05233">
    <property type="entry name" value="SDR_c"/>
    <property type="match status" value="1"/>
</dbReference>
<comment type="caution">
    <text evidence="5">The sequence shown here is derived from an EMBL/GenBank/DDBJ whole genome shotgun (WGS) entry which is preliminary data.</text>
</comment>
<evidence type="ECO:0000256" key="3">
    <source>
        <dbReference type="SAM" id="MobiDB-lite"/>
    </source>
</evidence>
<dbReference type="InterPro" id="IPR036291">
    <property type="entry name" value="NAD(P)-bd_dom_sf"/>
</dbReference>
<keyword evidence="4" id="KW-0472">Membrane</keyword>
<dbReference type="PRINTS" id="PR00081">
    <property type="entry name" value="GDHRDH"/>
</dbReference>
<sequence>MSSFSTQLEGKHALVTGGTKGIGRAIVELLLAQGANVSYCSRSATDNDFTAVLDKSKPSGAASGTSVDISSPSSIETWVEKAARKFGRVDVVVANAASFSTEATAESWRTSFEADVLGLVSLINASTPHLEKTSGSIVVVSSVAGFETRFDVAGSPYTTFKRAQATLAKDYARKLGPLGIRINSVIPGPIEAPGKVLPDGSREPSRIQTLKETNPEYAQGILDAVSLRRFGTAEEVANVVVFLASPLAGTRQLGKPAQQQHHNTTTSSNPLTTSRATNLVHLVRAVNLHNPRLARPDHPSAQLAPIHTRSVQAEGVLAPLQPPLGIVPKHNHGLHTSRTLVLPRIPLRDPALLPGLLHRHQRLPLLLRRPQTAHVHHRVRGLLLQRNPRHQPRVRNDNLPDPRQRRRHRDAQQQRQRGEVVELLGRQCRRGTRAHAPPLLVLLVPILVVVVVVNIARWAHLQPLSGPQDGVVMIPPHASRANPRGKVNHGPGVGALVHQVPYENDLVALRFVKPHCGEERFQRFP</sequence>
<protein>
    <recommendedName>
        <fullName evidence="7">NAD(P)-binding domain protein</fullName>
    </recommendedName>
</protein>
<evidence type="ECO:0000256" key="2">
    <source>
        <dbReference type="ARBA" id="ARBA00023002"/>
    </source>
</evidence>
<dbReference type="AlphaFoldDB" id="A0A9P8SAG1"/>
<keyword evidence="2" id="KW-0560">Oxidoreductase</keyword>
<reference evidence="5 6" key="1">
    <citation type="submission" date="2020-07" db="EMBL/GenBank/DDBJ databases">
        <title>Metarhizium humberi genome.</title>
        <authorList>
            <person name="Lysoe E."/>
        </authorList>
    </citation>
    <scope>NUCLEOTIDE SEQUENCE [LARGE SCALE GENOMIC DNA]</scope>
    <source>
        <strain evidence="5 6">ESALQ1638</strain>
    </source>
</reference>
<feature type="region of interest" description="Disordered" evidence="3">
    <location>
        <begin position="253"/>
        <end position="272"/>
    </location>
</feature>
<dbReference type="SUPFAM" id="SSF51735">
    <property type="entry name" value="NAD(P)-binding Rossmann-fold domains"/>
    <property type="match status" value="1"/>
</dbReference>
<evidence type="ECO:0000256" key="1">
    <source>
        <dbReference type="ARBA" id="ARBA00006484"/>
    </source>
</evidence>
<feature type="region of interest" description="Disordered" evidence="3">
    <location>
        <begin position="385"/>
        <end position="418"/>
    </location>
</feature>
<gene>
    <name evidence="5" type="ORF">MHUMG1_01748</name>
</gene>
<organism evidence="5 6">
    <name type="scientific">Metarhizium humberi</name>
    <dbReference type="NCBI Taxonomy" id="2596975"/>
    <lineage>
        <taxon>Eukaryota</taxon>
        <taxon>Fungi</taxon>
        <taxon>Dikarya</taxon>
        <taxon>Ascomycota</taxon>
        <taxon>Pezizomycotina</taxon>
        <taxon>Sordariomycetes</taxon>
        <taxon>Hypocreomycetidae</taxon>
        <taxon>Hypocreales</taxon>
        <taxon>Clavicipitaceae</taxon>
        <taxon>Metarhizium</taxon>
    </lineage>
</organism>
<evidence type="ECO:0000256" key="4">
    <source>
        <dbReference type="SAM" id="Phobius"/>
    </source>
</evidence>
<feature type="transmembrane region" description="Helical" evidence="4">
    <location>
        <begin position="436"/>
        <end position="456"/>
    </location>
</feature>
<dbReference type="PANTHER" id="PTHR43943:SF17">
    <property type="entry name" value="3-PHENYLPROPIONATE-DIHYDRODIOL_CINNAMIC ACID-DIHYDRODIOL DEHYDROGENASE"/>
    <property type="match status" value="1"/>
</dbReference>
<dbReference type="GO" id="GO:0016491">
    <property type="term" value="F:oxidoreductase activity"/>
    <property type="evidence" value="ECO:0007669"/>
    <property type="project" value="UniProtKB-KW"/>
</dbReference>
<dbReference type="Pfam" id="PF00106">
    <property type="entry name" value="adh_short"/>
    <property type="match status" value="1"/>
</dbReference>
<feature type="compositionally biased region" description="Low complexity" evidence="3">
    <location>
        <begin position="263"/>
        <end position="272"/>
    </location>
</feature>
<dbReference type="InterPro" id="IPR002347">
    <property type="entry name" value="SDR_fam"/>
</dbReference>
<evidence type="ECO:0000313" key="6">
    <source>
        <dbReference type="Proteomes" id="UP000764110"/>
    </source>
</evidence>
<feature type="compositionally biased region" description="Basic and acidic residues" evidence="3">
    <location>
        <begin position="394"/>
        <end position="403"/>
    </location>
</feature>
<dbReference type="Gene3D" id="3.40.50.720">
    <property type="entry name" value="NAD(P)-binding Rossmann-like Domain"/>
    <property type="match status" value="1"/>
</dbReference>
<name>A0A9P8SAG1_9HYPO</name>
<dbReference type="EMBL" id="JACEFI010000002">
    <property type="protein sequence ID" value="KAH0600749.1"/>
    <property type="molecule type" value="Genomic_DNA"/>
</dbReference>
<evidence type="ECO:0000313" key="5">
    <source>
        <dbReference type="EMBL" id="KAH0600749.1"/>
    </source>
</evidence>
<keyword evidence="6" id="KW-1185">Reference proteome</keyword>
<keyword evidence="4" id="KW-1133">Transmembrane helix</keyword>
<dbReference type="PANTHER" id="PTHR43943">
    <property type="entry name" value="DEHYDROGENASE/REDUCTASE (SDR FAMILY) MEMBER 4"/>
    <property type="match status" value="1"/>
</dbReference>
<accession>A0A9P8SAG1</accession>
<evidence type="ECO:0008006" key="7">
    <source>
        <dbReference type="Google" id="ProtNLM"/>
    </source>
</evidence>
<keyword evidence="4" id="KW-0812">Transmembrane</keyword>